<reference evidence="4" key="1">
    <citation type="submission" date="2023-05" db="EMBL/GenBank/DDBJ databases">
        <title>Genome and transcriptome analyses reveal genes involved in the formation of fine ridges on petal epidermal cells in Hibiscus trionum.</title>
        <authorList>
            <person name="Koshimizu S."/>
            <person name="Masuda S."/>
            <person name="Ishii T."/>
            <person name="Shirasu K."/>
            <person name="Hoshino A."/>
            <person name="Arita M."/>
        </authorList>
    </citation>
    <scope>NUCLEOTIDE SEQUENCE</scope>
    <source>
        <strain evidence="4">Hamamatsu line</strain>
    </source>
</reference>
<proteinExistence type="inferred from homology"/>
<evidence type="ECO:0000256" key="2">
    <source>
        <dbReference type="ARBA" id="ARBA00022679"/>
    </source>
</evidence>
<organism evidence="4 5">
    <name type="scientific">Hibiscus trionum</name>
    <name type="common">Flower of an hour</name>
    <dbReference type="NCBI Taxonomy" id="183268"/>
    <lineage>
        <taxon>Eukaryota</taxon>
        <taxon>Viridiplantae</taxon>
        <taxon>Streptophyta</taxon>
        <taxon>Embryophyta</taxon>
        <taxon>Tracheophyta</taxon>
        <taxon>Spermatophyta</taxon>
        <taxon>Magnoliopsida</taxon>
        <taxon>eudicotyledons</taxon>
        <taxon>Gunneridae</taxon>
        <taxon>Pentapetalae</taxon>
        <taxon>rosids</taxon>
        <taxon>malvids</taxon>
        <taxon>Malvales</taxon>
        <taxon>Malvaceae</taxon>
        <taxon>Malvoideae</taxon>
        <taxon>Hibiscus</taxon>
    </lineage>
</organism>
<comment type="caution">
    <text evidence="4">The sequence shown here is derived from an EMBL/GenBank/DDBJ whole genome shotgun (WGS) entry which is preliminary data.</text>
</comment>
<dbReference type="InterPro" id="IPR023213">
    <property type="entry name" value="CAT-like_dom_sf"/>
</dbReference>
<gene>
    <name evidence="4" type="ORF">HRI_001548300</name>
</gene>
<dbReference type="PANTHER" id="PTHR31623:SF20">
    <property type="entry name" value="VINORINE SYNTHASE-LIKE"/>
    <property type="match status" value="1"/>
</dbReference>
<dbReference type="AlphaFoldDB" id="A0A9W7HMX0"/>
<sequence length="448" mass="50246">MMKFEAQILSKEIIKPSSPEIHEKEPFKLCVFDQLTPTTYIPVIAFYSSTDANLNNTTNILPQLKKSLSETLNILYPFSGRISNNMFIHDFDAGVPFLSARTGCRLSEFIKHHRLESLNKLLPCRPFSKESNLQVPLLLCQVTMFECGGLALGLCSSHKITDANTGFILSFVWSKICKGSGREIKFPGLSKASLIFPPRNLMPKNYLSLMENLWFTKANYITRKFVFNAGAIEILKDMAKGEAVTKPTRAEAVSGFIWKCSMAASRSIQGTTLKPSIVVQAVNMRPRGKPKTLDGSIGNVFWWASALSNPADTDTELCDLVELMSQSIAVFDEEYLRSVQGEQGFEAISEHLNQLELLFSIEKPDIFAFTSWLNIDFLKIDFGWGKPCSFALFGKAGPEFRNLTVLVETKYGQGIEAWITLDELRMSALQKDHEFLKFASPNLNISNL</sequence>
<evidence type="ECO:0000256" key="3">
    <source>
        <dbReference type="ARBA" id="ARBA00023315"/>
    </source>
</evidence>
<keyword evidence="3" id="KW-0012">Acyltransferase</keyword>
<evidence type="ECO:0008006" key="6">
    <source>
        <dbReference type="Google" id="ProtNLM"/>
    </source>
</evidence>
<dbReference type="OrthoDB" id="671439at2759"/>
<dbReference type="PANTHER" id="PTHR31623">
    <property type="entry name" value="F21J9.9"/>
    <property type="match status" value="1"/>
</dbReference>
<dbReference type="Proteomes" id="UP001165190">
    <property type="component" value="Unassembled WGS sequence"/>
</dbReference>
<dbReference type="GO" id="GO:0016746">
    <property type="term" value="F:acyltransferase activity"/>
    <property type="evidence" value="ECO:0007669"/>
    <property type="project" value="UniProtKB-KW"/>
</dbReference>
<evidence type="ECO:0000256" key="1">
    <source>
        <dbReference type="ARBA" id="ARBA00009861"/>
    </source>
</evidence>
<protein>
    <recommendedName>
        <fullName evidence="6">Vinorine synthase-like</fullName>
    </recommendedName>
</protein>
<comment type="similarity">
    <text evidence="1">Belongs to the plant acyltransferase family.</text>
</comment>
<evidence type="ECO:0000313" key="4">
    <source>
        <dbReference type="EMBL" id="GMI78790.1"/>
    </source>
</evidence>
<dbReference type="Pfam" id="PF02458">
    <property type="entry name" value="Transferase"/>
    <property type="match status" value="1"/>
</dbReference>
<keyword evidence="2" id="KW-0808">Transferase</keyword>
<dbReference type="EMBL" id="BSYR01000016">
    <property type="protein sequence ID" value="GMI78790.1"/>
    <property type="molecule type" value="Genomic_DNA"/>
</dbReference>
<accession>A0A9W7HMX0</accession>
<keyword evidence="5" id="KW-1185">Reference proteome</keyword>
<dbReference type="Gene3D" id="3.30.559.10">
    <property type="entry name" value="Chloramphenicol acetyltransferase-like domain"/>
    <property type="match status" value="2"/>
</dbReference>
<evidence type="ECO:0000313" key="5">
    <source>
        <dbReference type="Proteomes" id="UP001165190"/>
    </source>
</evidence>
<name>A0A9W7HMX0_HIBTR</name>